<dbReference type="SUPFAM" id="SSF53187">
    <property type="entry name" value="Zn-dependent exopeptidases"/>
    <property type="match status" value="1"/>
</dbReference>
<dbReference type="InterPro" id="IPR023367">
    <property type="entry name" value="Peptidase_M42_dom2"/>
</dbReference>
<comment type="caution">
    <text evidence="9">The sequence shown here is derived from an EMBL/GenBank/DDBJ whole genome shotgun (WGS) entry which is preliminary data.</text>
</comment>
<dbReference type="Proteomes" id="UP000032483">
    <property type="component" value="Unassembled WGS sequence"/>
</dbReference>
<comment type="cofactor">
    <cofactor evidence="8">
        <name>a divalent metal cation</name>
        <dbReference type="ChEBI" id="CHEBI:60240"/>
    </cofactor>
    <text evidence="8">Binds 2 divalent metal cations per subunit.</text>
</comment>
<keyword evidence="5" id="KW-0378">Hydrolase</keyword>
<keyword evidence="3" id="KW-0645">Protease</keyword>
<feature type="binding site" evidence="8">
    <location>
        <position position="182"/>
    </location>
    <ligand>
        <name>Zn(2+)</name>
        <dbReference type="ChEBI" id="CHEBI:29105"/>
        <label>2</label>
    </ligand>
</feature>
<dbReference type="PATRIC" id="fig|1550024.3.peg.47"/>
<evidence type="ECO:0000313" key="10">
    <source>
        <dbReference type="Proteomes" id="UP000032483"/>
    </source>
</evidence>
<evidence type="ECO:0000256" key="3">
    <source>
        <dbReference type="ARBA" id="ARBA00022670"/>
    </source>
</evidence>
<dbReference type="InterPro" id="IPR008007">
    <property type="entry name" value="Peptidase_M42"/>
</dbReference>
<evidence type="ECO:0000256" key="2">
    <source>
        <dbReference type="ARBA" id="ARBA00022438"/>
    </source>
</evidence>
<evidence type="ECO:0000256" key="8">
    <source>
        <dbReference type="PIRSR" id="PIRSR001123-2"/>
    </source>
</evidence>
<dbReference type="PANTHER" id="PTHR32481">
    <property type="entry name" value="AMINOPEPTIDASE"/>
    <property type="match status" value="1"/>
</dbReference>
<dbReference type="GO" id="GO:0004177">
    <property type="term" value="F:aminopeptidase activity"/>
    <property type="evidence" value="ECO:0007669"/>
    <property type="project" value="UniProtKB-UniRule"/>
</dbReference>
<proteinExistence type="inferred from homology"/>
<gene>
    <name evidence="9" type="ORF">TQ39_00225</name>
</gene>
<dbReference type="InterPro" id="IPR051464">
    <property type="entry name" value="Peptidase_M42_aminopept"/>
</dbReference>
<dbReference type="PIRSF" id="PIRSF001123">
    <property type="entry name" value="PepA_GA"/>
    <property type="match status" value="1"/>
</dbReference>
<feature type="binding site" evidence="8">
    <location>
        <position position="215"/>
    </location>
    <ligand>
        <name>Zn(2+)</name>
        <dbReference type="ChEBI" id="CHEBI:29105"/>
        <label>2</label>
    </ligand>
</feature>
<evidence type="ECO:0000313" key="9">
    <source>
        <dbReference type="EMBL" id="KJF41295.1"/>
    </source>
</evidence>
<accession>A0A0D8J2W4</accession>
<dbReference type="GO" id="GO:0006508">
    <property type="term" value="P:proteolysis"/>
    <property type="evidence" value="ECO:0007669"/>
    <property type="project" value="UniProtKB-KW"/>
</dbReference>
<dbReference type="EMBL" id="JXXK01000001">
    <property type="protein sequence ID" value="KJF41295.1"/>
    <property type="molecule type" value="Genomic_DNA"/>
</dbReference>
<name>A0A0D8J2W4_9FIRM</name>
<evidence type="ECO:0008006" key="11">
    <source>
        <dbReference type="Google" id="ProtNLM"/>
    </source>
</evidence>
<dbReference type="AlphaFoldDB" id="A0A0D8J2W4"/>
<feature type="binding site" evidence="8">
    <location>
        <position position="66"/>
    </location>
    <ligand>
        <name>Zn(2+)</name>
        <dbReference type="ChEBI" id="CHEBI:29105"/>
        <label>1</label>
    </ligand>
</feature>
<dbReference type="Gene3D" id="2.40.30.40">
    <property type="entry name" value="Peptidase M42, domain 2"/>
    <property type="match status" value="1"/>
</dbReference>
<dbReference type="PANTHER" id="PTHR32481:SF0">
    <property type="entry name" value="AMINOPEPTIDASE YPDE-RELATED"/>
    <property type="match status" value="1"/>
</dbReference>
<sequence length="361" mass="38065">MKKMADLELCAAISDAFGPSGYEKEAVDVIESSLGGLAAHRDSMQNLYVSLPQNVGGRPLVMLDAHTDEVGFMVQSITATGLLRIVPLGGWVEHNIPAHTFLLHNRRGETVRAVSTSKPPHFMTAAERSAPLSMESILLDAGVCSRKDATELLGLEPGLVAVPDVQFSYNDATGLMLGKAFDCRLGCAGVVEVLRALKDETLCADVTAAFSTQEEVGLRGAKITAERLRPALAICLEGTPADDNFTAPDEAQGALKKGVQIRFRDGSMVAHPGLVAFARRVAEENNIPHQCAVRTGGGTNGGSIHLAPGGVPTLVLGIPVRYAHTHYGYSAAADVDAAIALACAILRALTPDVLRLLNPMA</sequence>
<feature type="binding site" evidence="8">
    <location>
        <position position="324"/>
    </location>
    <ligand>
        <name>Zn(2+)</name>
        <dbReference type="ChEBI" id="CHEBI:29105"/>
        <label>2</label>
    </ligand>
</feature>
<keyword evidence="10" id="KW-1185">Reference proteome</keyword>
<dbReference type="GO" id="GO:0046872">
    <property type="term" value="F:metal ion binding"/>
    <property type="evidence" value="ECO:0007669"/>
    <property type="project" value="UniProtKB-UniRule"/>
</dbReference>
<dbReference type="Pfam" id="PF05343">
    <property type="entry name" value="Peptidase_M42"/>
    <property type="match status" value="1"/>
</dbReference>
<dbReference type="SUPFAM" id="SSF101821">
    <property type="entry name" value="Aminopeptidase/glucanase lid domain"/>
    <property type="match status" value="1"/>
</dbReference>
<evidence type="ECO:0000256" key="4">
    <source>
        <dbReference type="ARBA" id="ARBA00022723"/>
    </source>
</evidence>
<comment type="similarity">
    <text evidence="1 6">Belongs to the peptidase M42 family.</text>
</comment>
<evidence type="ECO:0000256" key="6">
    <source>
        <dbReference type="PIRNR" id="PIRNR001123"/>
    </source>
</evidence>
<feature type="binding site" evidence="8">
    <location>
        <position position="237"/>
    </location>
    <ligand>
        <name>Zn(2+)</name>
        <dbReference type="ChEBI" id="CHEBI:29105"/>
        <label>1</label>
    </ligand>
</feature>
<feature type="active site" description="Proton acceptor" evidence="7">
    <location>
        <position position="214"/>
    </location>
</feature>
<protein>
    <recommendedName>
        <fullName evidence="11">M42 family peptidase</fullName>
    </recommendedName>
</protein>
<evidence type="ECO:0000256" key="7">
    <source>
        <dbReference type="PIRSR" id="PIRSR001123-1"/>
    </source>
</evidence>
<organism evidence="9 10">
    <name type="scientific">Ruthenibacterium lactatiformans</name>
    <dbReference type="NCBI Taxonomy" id="1550024"/>
    <lineage>
        <taxon>Bacteria</taxon>
        <taxon>Bacillati</taxon>
        <taxon>Bacillota</taxon>
        <taxon>Clostridia</taxon>
        <taxon>Eubacteriales</taxon>
        <taxon>Oscillospiraceae</taxon>
        <taxon>Ruthenibacterium</taxon>
    </lineage>
</organism>
<dbReference type="Gene3D" id="3.40.630.10">
    <property type="entry name" value="Zn peptidases"/>
    <property type="match status" value="1"/>
</dbReference>
<feature type="binding site" evidence="8">
    <location>
        <position position="182"/>
    </location>
    <ligand>
        <name>Zn(2+)</name>
        <dbReference type="ChEBI" id="CHEBI:29105"/>
        <label>1</label>
    </ligand>
</feature>
<keyword evidence="4 8" id="KW-0479">Metal-binding</keyword>
<keyword evidence="2" id="KW-0031">Aminopeptidase</keyword>
<evidence type="ECO:0000256" key="5">
    <source>
        <dbReference type="ARBA" id="ARBA00022801"/>
    </source>
</evidence>
<reference evidence="9" key="1">
    <citation type="submission" date="2015-02" db="EMBL/GenBank/DDBJ databases">
        <title>A novel member of the family Ruminococcaceae isolated from human feces.</title>
        <authorList>
            <person name="Shkoporov A.N."/>
            <person name="Chaplin A.V."/>
            <person name="Motuzova O.V."/>
            <person name="Kafarskaia L.I."/>
            <person name="Khokhlova E.V."/>
            <person name="Efimov B.A."/>
        </authorList>
    </citation>
    <scope>NUCLEOTIDE SEQUENCE [LARGE SCALE GENOMIC DNA]</scope>
    <source>
        <strain evidence="9">585-1</strain>
    </source>
</reference>
<evidence type="ECO:0000256" key="1">
    <source>
        <dbReference type="ARBA" id="ARBA00006272"/>
    </source>
</evidence>